<dbReference type="Proteomes" id="UP000023541">
    <property type="component" value="Unassembled WGS sequence"/>
</dbReference>
<feature type="domain" description="Thioesterase" evidence="2">
    <location>
        <begin position="50"/>
        <end position="125"/>
    </location>
</feature>
<dbReference type="InterPro" id="IPR029069">
    <property type="entry name" value="HotDog_dom_sf"/>
</dbReference>
<evidence type="ECO:0000259" key="2">
    <source>
        <dbReference type="Pfam" id="PF03061"/>
    </source>
</evidence>
<keyword evidence="1" id="KW-0378">Hydrolase</keyword>
<dbReference type="PANTHER" id="PTHR42856:SF1">
    <property type="entry name" value="ACYL-COENZYME A THIOESTERASE PAAI"/>
    <property type="match status" value="1"/>
</dbReference>
<dbReference type="AlphaFoldDB" id="A0A023BZR6"/>
<sequence>MNPDHYSKLERMYLQANINTALYDTTTVKISEGLAQIELKISEKYFHALGAIHGSVYFKLLDDAAFFAVNSIIKDVFVLTTSFNINLIRPVDKGIITAIGKIKFKSKNLFVAESTLYNENGKEVAFGTGNFAKSKIELSEKIGYK</sequence>
<dbReference type="Gene3D" id="3.10.129.10">
    <property type="entry name" value="Hotdog Thioesterase"/>
    <property type="match status" value="1"/>
</dbReference>
<dbReference type="InterPro" id="IPR006683">
    <property type="entry name" value="Thioestr_dom"/>
</dbReference>
<dbReference type="Pfam" id="PF03061">
    <property type="entry name" value="4HBT"/>
    <property type="match status" value="1"/>
</dbReference>
<dbReference type="NCBIfam" id="TIGR00369">
    <property type="entry name" value="unchar_dom_1"/>
    <property type="match status" value="1"/>
</dbReference>
<accession>A0A023BZR6</accession>
<dbReference type="RefSeq" id="WP_034240312.1">
    <property type="nucleotide sequence ID" value="NZ_AQRA01000002.1"/>
</dbReference>
<keyword evidence="4" id="KW-1185">Reference proteome</keyword>
<proteinExistence type="predicted"/>
<name>A0A023BZR6_9FLAO</name>
<comment type="caution">
    <text evidence="3">The sequence shown here is derived from an EMBL/GenBank/DDBJ whole genome shotgun (WGS) entry which is preliminary data.</text>
</comment>
<organism evidence="3 4">
    <name type="scientific">Aquimarina atlantica</name>
    <dbReference type="NCBI Taxonomy" id="1317122"/>
    <lineage>
        <taxon>Bacteria</taxon>
        <taxon>Pseudomonadati</taxon>
        <taxon>Bacteroidota</taxon>
        <taxon>Flavobacteriia</taxon>
        <taxon>Flavobacteriales</taxon>
        <taxon>Flavobacteriaceae</taxon>
        <taxon>Aquimarina</taxon>
    </lineage>
</organism>
<evidence type="ECO:0000313" key="3">
    <source>
        <dbReference type="EMBL" id="EZH75143.1"/>
    </source>
</evidence>
<dbReference type="CDD" id="cd03443">
    <property type="entry name" value="PaaI_thioesterase"/>
    <property type="match status" value="1"/>
</dbReference>
<dbReference type="InterPro" id="IPR052723">
    <property type="entry name" value="Acyl-CoA_thioesterase_PaaI"/>
</dbReference>
<evidence type="ECO:0000313" key="4">
    <source>
        <dbReference type="Proteomes" id="UP000023541"/>
    </source>
</evidence>
<dbReference type="InterPro" id="IPR003736">
    <property type="entry name" value="PAAI_dom"/>
</dbReference>
<gene>
    <name evidence="3" type="ORF">ATO12_10490</name>
</gene>
<protein>
    <submittedName>
        <fullName evidence="3">Thioesterase</fullName>
    </submittedName>
</protein>
<reference evidence="3 4" key="1">
    <citation type="submission" date="2014-04" db="EMBL/GenBank/DDBJ databases">
        <title>Aquimarina sp. 22II-S11-z7 Genome Sequencing.</title>
        <authorList>
            <person name="Lai Q."/>
        </authorList>
    </citation>
    <scope>NUCLEOTIDE SEQUENCE [LARGE SCALE GENOMIC DNA]</scope>
    <source>
        <strain evidence="3 4">22II-S11-z7</strain>
    </source>
</reference>
<dbReference type="STRING" id="1317122.ATO12_10490"/>
<dbReference type="OrthoDB" id="344730at2"/>
<dbReference type="eggNOG" id="COG2050">
    <property type="taxonomic scope" value="Bacteria"/>
</dbReference>
<dbReference type="EMBL" id="AQRA01000002">
    <property type="protein sequence ID" value="EZH75143.1"/>
    <property type="molecule type" value="Genomic_DNA"/>
</dbReference>
<evidence type="ECO:0000256" key="1">
    <source>
        <dbReference type="ARBA" id="ARBA00022801"/>
    </source>
</evidence>
<dbReference type="PANTHER" id="PTHR42856">
    <property type="entry name" value="ACYL-COENZYME A THIOESTERASE PAAI"/>
    <property type="match status" value="1"/>
</dbReference>
<dbReference type="GO" id="GO:0016289">
    <property type="term" value="F:acyl-CoA hydrolase activity"/>
    <property type="evidence" value="ECO:0007669"/>
    <property type="project" value="TreeGrafter"/>
</dbReference>
<dbReference type="SUPFAM" id="SSF54637">
    <property type="entry name" value="Thioesterase/thiol ester dehydrase-isomerase"/>
    <property type="match status" value="1"/>
</dbReference>